<proteinExistence type="predicted"/>
<feature type="domain" description="C2H2-type" evidence="1">
    <location>
        <begin position="133"/>
        <end position="155"/>
    </location>
</feature>
<organism evidence="2 3">
    <name type="scientific">Hyalella azteca</name>
    <name type="common">Amphipod</name>
    <dbReference type="NCBI Taxonomy" id="294128"/>
    <lineage>
        <taxon>Eukaryota</taxon>
        <taxon>Metazoa</taxon>
        <taxon>Ecdysozoa</taxon>
        <taxon>Arthropoda</taxon>
        <taxon>Crustacea</taxon>
        <taxon>Multicrustacea</taxon>
        <taxon>Malacostraca</taxon>
        <taxon>Eumalacostraca</taxon>
        <taxon>Peracarida</taxon>
        <taxon>Amphipoda</taxon>
        <taxon>Senticaudata</taxon>
        <taxon>Talitrida</taxon>
        <taxon>Talitroidea</taxon>
        <taxon>Hyalellidae</taxon>
        <taxon>Hyalella</taxon>
    </lineage>
</organism>
<name>A0A8B7NWX1_HYAAZ</name>
<dbReference type="Gene3D" id="3.30.160.60">
    <property type="entry name" value="Classic Zinc Finger"/>
    <property type="match status" value="1"/>
</dbReference>
<sequence length="189" mass="22027">MEPKSRIEVGHSRLYCHHCEFSSLFPIQFSKHSLEHGHPAHIVCPFCTFRRPNTPRFKYRFKDHLLTHLDERLVCTKCTFSTKFMKHFLRHIHGHSSTYACPSCSYTSKYKDAYKEHSLRHLAKERVTSDPCLKCPACFEMSSTHGETVEHVQLHVANEELGCATCEGKVMLNGNSYKRHMFIHHLLLL</sequence>
<dbReference type="Proteomes" id="UP000694843">
    <property type="component" value="Unplaced"/>
</dbReference>
<protein>
    <submittedName>
        <fullName evidence="3">RE1-silencing transcription factor B</fullName>
    </submittedName>
</protein>
<evidence type="ECO:0000259" key="1">
    <source>
        <dbReference type="SMART" id="SM00355"/>
    </source>
</evidence>
<dbReference type="GeneID" id="108674831"/>
<dbReference type="InterPro" id="IPR013087">
    <property type="entry name" value="Znf_C2H2_type"/>
</dbReference>
<dbReference type="AlphaFoldDB" id="A0A8B7NWX1"/>
<feature type="domain" description="C2H2-type" evidence="1">
    <location>
        <begin position="14"/>
        <end position="36"/>
    </location>
</feature>
<evidence type="ECO:0000313" key="2">
    <source>
        <dbReference type="Proteomes" id="UP000694843"/>
    </source>
</evidence>
<dbReference type="OrthoDB" id="10004641at2759"/>
<keyword evidence="2" id="KW-1185">Reference proteome</keyword>
<dbReference type="KEGG" id="hazt:108674831"/>
<dbReference type="SMART" id="SM00355">
    <property type="entry name" value="ZnF_C2H2"/>
    <property type="match status" value="6"/>
</dbReference>
<accession>A0A8B7NWX1</accession>
<feature type="domain" description="C2H2-type" evidence="1">
    <location>
        <begin position="42"/>
        <end position="68"/>
    </location>
</feature>
<feature type="domain" description="C2H2-type" evidence="1">
    <location>
        <begin position="73"/>
        <end position="95"/>
    </location>
</feature>
<feature type="domain" description="C2H2-type" evidence="1">
    <location>
        <begin position="99"/>
        <end position="121"/>
    </location>
</feature>
<reference evidence="3" key="1">
    <citation type="submission" date="2025-08" db="UniProtKB">
        <authorList>
            <consortium name="RefSeq"/>
        </authorList>
    </citation>
    <scope>IDENTIFICATION</scope>
    <source>
        <tissue evidence="3">Whole organism</tissue>
    </source>
</reference>
<feature type="domain" description="C2H2-type" evidence="1">
    <location>
        <begin position="161"/>
        <end position="184"/>
    </location>
</feature>
<gene>
    <name evidence="3" type="primary">LOC108674831</name>
</gene>
<evidence type="ECO:0000313" key="3">
    <source>
        <dbReference type="RefSeq" id="XP_018018294.1"/>
    </source>
</evidence>
<dbReference type="RefSeq" id="XP_018018294.1">
    <property type="nucleotide sequence ID" value="XM_018162805.2"/>
</dbReference>